<sequence length="140" mass="14464">MSALHEAGTLRRRHGPARDGGACGIRRASARPRRPADDRHRAGRGGGGADGGAGAARGEGRGSGSDPVAGLVRVARAGSCGRLSGVVRRLSRHGRQSAGLREGRDAAARPARRSAAAVPHPGRAERAPVNGRQRRLGRRL</sequence>
<proteinExistence type="predicted"/>
<dbReference type="WBParaSite" id="PTRK_0000705100.1">
    <property type="protein sequence ID" value="PTRK_0000705100.1"/>
    <property type="gene ID" value="PTRK_0000705100"/>
</dbReference>
<feature type="compositionally biased region" description="Gly residues" evidence="1">
    <location>
        <begin position="44"/>
        <end position="63"/>
    </location>
</feature>
<evidence type="ECO:0000256" key="1">
    <source>
        <dbReference type="SAM" id="MobiDB-lite"/>
    </source>
</evidence>
<evidence type="ECO:0000313" key="3">
    <source>
        <dbReference type="WBParaSite" id="PTRK_0000705100.1"/>
    </source>
</evidence>
<dbReference type="Proteomes" id="UP000038045">
    <property type="component" value="Unplaced"/>
</dbReference>
<evidence type="ECO:0000313" key="2">
    <source>
        <dbReference type="Proteomes" id="UP000038045"/>
    </source>
</evidence>
<feature type="region of interest" description="Disordered" evidence="1">
    <location>
        <begin position="1"/>
        <end position="68"/>
    </location>
</feature>
<protein>
    <submittedName>
        <fullName evidence="3">LigA</fullName>
    </submittedName>
</protein>
<feature type="region of interest" description="Disordered" evidence="1">
    <location>
        <begin position="88"/>
        <end position="140"/>
    </location>
</feature>
<name>A0A0N4ZGT2_PARTI</name>
<accession>A0A0N4ZGT2</accession>
<reference evidence="3" key="1">
    <citation type="submission" date="2017-02" db="UniProtKB">
        <authorList>
            <consortium name="WormBaseParasite"/>
        </authorList>
    </citation>
    <scope>IDENTIFICATION</scope>
</reference>
<organism evidence="2 3">
    <name type="scientific">Parastrongyloides trichosuri</name>
    <name type="common">Possum-specific nematode worm</name>
    <dbReference type="NCBI Taxonomy" id="131310"/>
    <lineage>
        <taxon>Eukaryota</taxon>
        <taxon>Metazoa</taxon>
        <taxon>Ecdysozoa</taxon>
        <taxon>Nematoda</taxon>
        <taxon>Chromadorea</taxon>
        <taxon>Rhabditida</taxon>
        <taxon>Tylenchina</taxon>
        <taxon>Panagrolaimomorpha</taxon>
        <taxon>Strongyloidoidea</taxon>
        <taxon>Strongyloididae</taxon>
        <taxon>Parastrongyloides</taxon>
    </lineage>
</organism>
<dbReference type="AlphaFoldDB" id="A0A0N4ZGT2"/>
<keyword evidence="2" id="KW-1185">Reference proteome</keyword>